<dbReference type="GO" id="GO:0016787">
    <property type="term" value="F:hydrolase activity"/>
    <property type="evidence" value="ECO:0007669"/>
    <property type="project" value="UniProtKB-KW"/>
</dbReference>
<name>A0A9W6ESS3_9LACO</name>
<protein>
    <submittedName>
        <fullName evidence="3">Serine hydrolase</fullName>
    </submittedName>
</protein>
<keyword evidence="4" id="KW-1185">Reference proteome</keyword>
<dbReference type="AlphaFoldDB" id="A0A9W6ESS3"/>
<dbReference type="EMBL" id="BRPL01000002">
    <property type="protein sequence ID" value="GLB47090.1"/>
    <property type="molecule type" value="Genomic_DNA"/>
</dbReference>
<sequence>MKFKKTINAVHSLVDNHIIPGATYAIIDHDQVHSEVIGNKELVPRKIKLHSNQIYDLASLTKVVGTTNVILQLIQQQKLKTGDSISKYLPEWKYPKVLVRHLLTHTSDIEGYIPNRNQLPAKKLLKAILGLHVGPYFDRKVIYSDYNFILLGLIAKRIMKKPIQQLIKEMVFEPLKMNDSSFNPTDKKRCVPTQYTSHGLVQGTVDDPKAQILGADCGSAGMFSTLHDLAKFVHSIAHPNANPILTKKTIDELFIDHTSTGNLGRSWGWRVIKNQNENYIWQGGYTGTFIIIDRQHDRSMIFLSNRIHPKAPNEKYIPLRDQIVRIFANEK</sequence>
<organism evidence="3 4">
    <name type="scientific">Philodulcilactobacillus myokoensis</name>
    <dbReference type="NCBI Taxonomy" id="2929573"/>
    <lineage>
        <taxon>Bacteria</taxon>
        <taxon>Bacillati</taxon>
        <taxon>Bacillota</taxon>
        <taxon>Bacilli</taxon>
        <taxon>Lactobacillales</taxon>
        <taxon>Lactobacillaceae</taxon>
        <taxon>Philodulcilactobacillus</taxon>
    </lineage>
</organism>
<dbReference type="Pfam" id="PF00144">
    <property type="entry name" value="Beta-lactamase"/>
    <property type="match status" value="1"/>
</dbReference>
<dbReference type="InterPro" id="IPR012338">
    <property type="entry name" value="Beta-lactam/transpept-like"/>
</dbReference>
<evidence type="ECO:0000256" key="1">
    <source>
        <dbReference type="ARBA" id="ARBA00022801"/>
    </source>
</evidence>
<accession>A0A9W6ESS3</accession>
<dbReference type="RefSeq" id="WP_286136549.1">
    <property type="nucleotide sequence ID" value="NZ_BRPL01000002.1"/>
</dbReference>
<dbReference type="PANTHER" id="PTHR43283">
    <property type="entry name" value="BETA-LACTAMASE-RELATED"/>
    <property type="match status" value="1"/>
</dbReference>
<dbReference type="InterPro" id="IPR050789">
    <property type="entry name" value="Diverse_Enzym_Activities"/>
</dbReference>
<dbReference type="InterPro" id="IPR001466">
    <property type="entry name" value="Beta-lactam-related"/>
</dbReference>
<reference evidence="3" key="2">
    <citation type="journal article" date="2023" name="PLoS ONE">
        <title>Philodulcilactobacillus myokoensis gen. nov., sp. nov., a fructophilic, acidophilic, and agar-phobic lactic acid bacterium isolated from fermented vegetable extracts.</title>
        <authorList>
            <person name="Kouya T."/>
            <person name="Ishiyama Y."/>
            <person name="Ohashi S."/>
            <person name="Kumakubo R."/>
            <person name="Yamazaki T."/>
            <person name="Otaki T."/>
        </authorList>
    </citation>
    <scope>NUCLEOTIDE SEQUENCE</scope>
    <source>
        <strain evidence="3">WR16-4</strain>
    </source>
</reference>
<evidence type="ECO:0000313" key="3">
    <source>
        <dbReference type="EMBL" id="GLB47090.1"/>
    </source>
</evidence>
<evidence type="ECO:0000313" key="4">
    <source>
        <dbReference type="Proteomes" id="UP001144204"/>
    </source>
</evidence>
<reference evidence="3" key="1">
    <citation type="submission" date="2022-07" db="EMBL/GenBank/DDBJ databases">
        <authorList>
            <person name="Kouya T."/>
            <person name="Ishiyama Y."/>
        </authorList>
    </citation>
    <scope>NUCLEOTIDE SEQUENCE</scope>
    <source>
        <strain evidence="3">WR16-4</strain>
    </source>
</reference>
<comment type="caution">
    <text evidence="3">The sequence shown here is derived from an EMBL/GenBank/DDBJ whole genome shotgun (WGS) entry which is preliminary data.</text>
</comment>
<dbReference type="PANTHER" id="PTHR43283:SF11">
    <property type="entry name" value="BETA-LACTAMASE-RELATED DOMAIN-CONTAINING PROTEIN"/>
    <property type="match status" value="1"/>
</dbReference>
<dbReference type="Proteomes" id="UP001144204">
    <property type="component" value="Unassembled WGS sequence"/>
</dbReference>
<keyword evidence="1 3" id="KW-0378">Hydrolase</keyword>
<proteinExistence type="predicted"/>
<dbReference type="SUPFAM" id="SSF56601">
    <property type="entry name" value="beta-lactamase/transpeptidase-like"/>
    <property type="match status" value="1"/>
</dbReference>
<feature type="domain" description="Beta-lactamase-related" evidence="2">
    <location>
        <begin position="10"/>
        <end position="316"/>
    </location>
</feature>
<gene>
    <name evidence="3" type="primary">ampC</name>
    <name evidence="3" type="ORF">WR164_10690</name>
</gene>
<evidence type="ECO:0000259" key="2">
    <source>
        <dbReference type="Pfam" id="PF00144"/>
    </source>
</evidence>
<dbReference type="Gene3D" id="3.40.710.10">
    <property type="entry name" value="DD-peptidase/beta-lactamase superfamily"/>
    <property type="match status" value="1"/>
</dbReference>